<proteinExistence type="predicted"/>
<gene>
    <name evidence="2" type="ORF">JL102_01675</name>
</gene>
<organism evidence="2 3">
    <name type="scientific">Fulvivirga sediminis</name>
    <dbReference type="NCBI Taxonomy" id="2803949"/>
    <lineage>
        <taxon>Bacteria</taxon>
        <taxon>Pseudomonadati</taxon>
        <taxon>Bacteroidota</taxon>
        <taxon>Cytophagia</taxon>
        <taxon>Cytophagales</taxon>
        <taxon>Fulvivirgaceae</taxon>
        <taxon>Fulvivirga</taxon>
    </lineage>
</organism>
<keyword evidence="3" id="KW-1185">Reference proteome</keyword>
<name>A0A937F667_9BACT</name>
<dbReference type="Proteomes" id="UP000659388">
    <property type="component" value="Unassembled WGS sequence"/>
</dbReference>
<keyword evidence="1" id="KW-0812">Transmembrane</keyword>
<dbReference type="AlphaFoldDB" id="A0A937F667"/>
<dbReference type="RefSeq" id="WP_202241944.1">
    <property type="nucleotide sequence ID" value="NZ_JAESIY010000001.1"/>
</dbReference>
<evidence type="ECO:0000313" key="2">
    <source>
        <dbReference type="EMBL" id="MBL3654823.1"/>
    </source>
</evidence>
<dbReference type="EMBL" id="JAESIY010000001">
    <property type="protein sequence ID" value="MBL3654823.1"/>
    <property type="molecule type" value="Genomic_DNA"/>
</dbReference>
<reference evidence="2" key="1">
    <citation type="submission" date="2021-01" db="EMBL/GenBank/DDBJ databases">
        <title>Fulvivirga kasyanovii gen. nov., sp nov., a novel member of the phylum Bacteroidetes isolated from seawater in a mussel farm.</title>
        <authorList>
            <person name="Zhao L.-H."/>
            <person name="Wang Z.-J."/>
        </authorList>
    </citation>
    <scope>NUCLEOTIDE SEQUENCE</scope>
    <source>
        <strain evidence="2">2943</strain>
    </source>
</reference>
<protein>
    <submittedName>
        <fullName evidence="2">CcmD family protein</fullName>
    </submittedName>
</protein>
<dbReference type="Pfam" id="PF20077">
    <property type="entry name" value="CcmD_alt"/>
    <property type="match status" value="1"/>
</dbReference>
<comment type="caution">
    <text evidence="2">The sequence shown here is derived from an EMBL/GenBank/DDBJ whole genome shotgun (WGS) entry which is preliminary data.</text>
</comment>
<feature type="transmembrane region" description="Helical" evidence="1">
    <location>
        <begin position="47"/>
        <end position="67"/>
    </location>
</feature>
<keyword evidence="1" id="KW-0472">Membrane</keyword>
<sequence>MKKLLVVTLLIISSIIGKAQDKIQVTEEDYTNSEVSMADQFRAEGKIYVLTGVILLILGGLIGYLIVIDRKVSKIEKQLPNDTN</sequence>
<evidence type="ECO:0000256" key="1">
    <source>
        <dbReference type="SAM" id="Phobius"/>
    </source>
</evidence>
<accession>A0A937F667</accession>
<evidence type="ECO:0000313" key="3">
    <source>
        <dbReference type="Proteomes" id="UP000659388"/>
    </source>
</evidence>
<keyword evidence="1" id="KW-1133">Transmembrane helix</keyword>